<dbReference type="AlphaFoldDB" id="A0AAV4UVN2"/>
<accession>A0AAV4UVN2</accession>
<sequence length="126" mass="14750">MKNNTPKTYPPSIKTGIPLKYTYHSQKRIYHPKTSIKNISNILKDIFISSYSPSPNTYSPQTRRYLLCTRAYPLPKNILIIPKNTLSLFSTPHYRNQGKKCCLTQRELRKIIPTKHIHNSLEHWPS</sequence>
<evidence type="ECO:0000313" key="1">
    <source>
        <dbReference type="EMBL" id="GIY61887.1"/>
    </source>
</evidence>
<dbReference type="Proteomes" id="UP001054945">
    <property type="component" value="Unassembled WGS sequence"/>
</dbReference>
<evidence type="ECO:0000313" key="2">
    <source>
        <dbReference type="Proteomes" id="UP001054945"/>
    </source>
</evidence>
<gene>
    <name evidence="1" type="ORF">CEXT_64661</name>
</gene>
<protein>
    <submittedName>
        <fullName evidence="1">Uncharacterized protein</fullName>
    </submittedName>
</protein>
<keyword evidence="2" id="KW-1185">Reference proteome</keyword>
<comment type="caution">
    <text evidence="1">The sequence shown here is derived from an EMBL/GenBank/DDBJ whole genome shotgun (WGS) entry which is preliminary data.</text>
</comment>
<dbReference type="EMBL" id="BPLR01013545">
    <property type="protein sequence ID" value="GIY61887.1"/>
    <property type="molecule type" value="Genomic_DNA"/>
</dbReference>
<reference evidence="1 2" key="1">
    <citation type="submission" date="2021-06" db="EMBL/GenBank/DDBJ databases">
        <title>Caerostris extrusa draft genome.</title>
        <authorList>
            <person name="Kono N."/>
            <person name="Arakawa K."/>
        </authorList>
    </citation>
    <scope>NUCLEOTIDE SEQUENCE [LARGE SCALE GENOMIC DNA]</scope>
</reference>
<proteinExistence type="predicted"/>
<organism evidence="1 2">
    <name type="scientific">Caerostris extrusa</name>
    <name type="common">Bark spider</name>
    <name type="synonym">Caerostris bankana</name>
    <dbReference type="NCBI Taxonomy" id="172846"/>
    <lineage>
        <taxon>Eukaryota</taxon>
        <taxon>Metazoa</taxon>
        <taxon>Ecdysozoa</taxon>
        <taxon>Arthropoda</taxon>
        <taxon>Chelicerata</taxon>
        <taxon>Arachnida</taxon>
        <taxon>Araneae</taxon>
        <taxon>Araneomorphae</taxon>
        <taxon>Entelegynae</taxon>
        <taxon>Araneoidea</taxon>
        <taxon>Araneidae</taxon>
        <taxon>Caerostris</taxon>
    </lineage>
</organism>
<name>A0AAV4UVN2_CAEEX</name>